<dbReference type="InterPro" id="IPR007159">
    <property type="entry name" value="SpoVT-AbrB_dom"/>
</dbReference>
<evidence type="ECO:0000259" key="2">
    <source>
        <dbReference type="PROSITE" id="PS51740"/>
    </source>
</evidence>
<gene>
    <name evidence="3" type="ORF">PQ457_18825</name>
</gene>
<reference evidence="3 4" key="1">
    <citation type="submission" date="2023-02" db="EMBL/GenBank/DDBJ databases">
        <title>Genome sequence of Novosphingobium humi KACC 19094.</title>
        <authorList>
            <person name="Kim S."/>
            <person name="Heo J."/>
            <person name="Kwon S.-W."/>
        </authorList>
    </citation>
    <scope>NUCLEOTIDE SEQUENCE [LARGE SCALE GENOMIC DNA]</scope>
    <source>
        <strain evidence="3 4">KACC 19094</strain>
        <plasmid evidence="3 4">unnamed1</plasmid>
    </source>
</reference>
<dbReference type="Proteomes" id="UP001218231">
    <property type="component" value="Plasmid unnamed1"/>
</dbReference>
<dbReference type="GO" id="GO:0003677">
    <property type="term" value="F:DNA binding"/>
    <property type="evidence" value="ECO:0007669"/>
    <property type="project" value="UniProtKB-KW"/>
</dbReference>
<dbReference type="PROSITE" id="PS51740">
    <property type="entry name" value="SPOVT_ABRB"/>
    <property type="match status" value="1"/>
</dbReference>
<protein>
    <submittedName>
        <fullName evidence="3">AbrB/MazE/SpoVT family DNA-binding domain-containing protein</fullName>
    </submittedName>
</protein>
<evidence type="ECO:0000313" key="4">
    <source>
        <dbReference type="Proteomes" id="UP001218231"/>
    </source>
</evidence>
<sequence>MTVMSNSNDVQPASLWSASSRALVCRAFLRVEKVILESLGPLLSARQYVALLFEVYLAEIEGKTLYQACLSTDEIVSKPHRRSARLAQLGALTREPSLEDHRRTDLQLTWNSRAALDRVIDTIVAASAEIAIAFRQDRGDETDLLRGMPSWYHLPISTRSGTMGMNIARGKVIAGGRIALPAEMRRALGLQNGDTVLFELQGDEVRIRPARSALKRVQERLKAFAPTEGFVSEELIAQRRVEAARDR</sequence>
<feature type="domain" description="SpoVT-AbrB" evidence="2">
    <location>
        <begin position="167"/>
        <end position="212"/>
    </location>
</feature>
<keyword evidence="3" id="KW-0614">Plasmid</keyword>
<dbReference type="InterPro" id="IPR037914">
    <property type="entry name" value="SpoVT-AbrB_sf"/>
</dbReference>
<dbReference type="SMART" id="SM00966">
    <property type="entry name" value="SpoVT_AbrB"/>
    <property type="match status" value="1"/>
</dbReference>
<dbReference type="Gene3D" id="2.10.260.10">
    <property type="match status" value="1"/>
</dbReference>
<evidence type="ECO:0000313" key="3">
    <source>
        <dbReference type="EMBL" id="WCT80113.1"/>
    </source>
</evidence>
<dbReference type="InterPro" id="IPR036390">
    <property type="entry name" value="WH_DNA-bd_sf"/>
</dbReference>
<dbReference type="Pfam" id="PF04014">
    <property type="entry name" value="MazE_antitoxin"/>
    <property type="match status" value="1"/>
</dbReference>
<name>A0ABY7U3Q9_9SPHN</name>
<keyword evidence="1 3" id="KW-0238">DNA-binding</keyword>
<geneLocation type="plasmid" evidence="3 4">
    <name>unnamed1</name>
</geneLocation>
<organism evidence="3 4">
    <name type="scientific">Novosphingobium humi</name>
    <dbReference type="NCBI Taxonomy" id="2282397"/>
    <lineage>
        <taxon>Bacteria</taxon>
        <taxon>Pseudomonadati</taxon>
        <taxon>Pseudomonadota</taxon>
        <taxon>Alphaproteobacteria</taxon>
        <taxon>Sphingomonadales</taxon>
        <taxon>Sphingomonadaceae</taxon>
        <taxon>Novosphingobium</taxon>
    </lineage>
</organism>
<dbReference type="NCBIfam" id="TIGR01439">
    <property type="entry name" value="lp_hng_hel_AbrB"/>
    <property type="match status" value="1"/>
</dbReference>
<dbReference type="EMBL" id="CP117418">
    <property type="protein sequence ID" value="WCT80113.1"/>
    <property type="molecule type" value="Genomic_DNA"/>
</dbReference>
<proteinExistence type="predicted"/>
<evidence type="ECO:0000256" key="1">
    <source>
        <dbReference type="PROSITE-ProRule" id="PRU01076"/>
    </source>
</evidence>
<keyword evidence="4" id="KW-1185">Reference proteome</keyword>
<dbReference type="SUPFAM" id="SSF89447">
    <property type="entry name" value="AbrB/MazE/MraZ-like"/>
    <property type="match status" value="1"/>
</dbReference>
<dbReference type="RefSeq" id="WP_273620384.1">
    <property type="nucleotide sequence ID" value="NZ_CP117418.1"/>
</dbReference>
<accession>A0ABY7U3Q9</accession>
<dbReference type="SUPFAM" id="SSF46785">
    <property type="entry name" value="Winged helix' DNA-binding domain"/>
    <property type="match status" value="1"/>
</dbReference>